<dbReference type="InterPro" id="IPR055427">
    <property type="entry name" value="TRAPPC13_N"/>
</dbReference>
<comment type="similarity">
    <text evidence="1">Belongs to the TRAPPC13 family.</text>
</comment>
<organism evidence="5">
    <name type="scientific">Caligus rogercresseyi</name>
    <name type="common">Sea louse</name>
    <dbReference type="NCBI Taxonomy" id="217165"/>
    <lineage>
        <taxon>Eukaryota</taxon>
        <taxon>Metazoa</taxon>
        <taxon>Ecdysozoa</taxon>
        <taxon>Arthropoda</taxon>
        <taxon>Crustacea</taxon>
        <taxon>Multicrustacea</taxon>
        <taxon>Hexanauplia</taxon>
        <taxon>Copepoda</taxon>
        <taxon>Siphonostomatoida</taxon>
        <taxon>Caligidae</taxon>
        <taxon>Caligus</taxon>
    </lineage>
</organism>
<sequence>MGDTQEVDRRIMEHPLSLKVMRLSRPRFSSKVMITDDSDDILSRTLMEEHLKDPSSCRDVPEAALGRLLILPQSFGMIYLGETFSCYISLHNDSTDPCFSISMKCDLQTMVHRITLYPQNKEPPLQDQLLPGDSIDRVLNHEVKDLGTHILVCEVFYTSPKTQEKSSFRKLFKFEVKKPLDVKTNFHNSDENEVFVEATIQNATTGCLYLEKVAFEPSTHFNVTSLNSIVGLNEDNSVFGPVNCLQTNDSRQYLFCLSPKPNFKLDQKLLRSVIAIGKIDVIWRTNLGERGRIKTSQLLRTPPVLNDIQFLIESCPSVVMLHQVFNISAKIFNNSERTLELEALCVDKNKSRLMWSGSTAQKLGLLQPDGCLEFTLSVVPLDTGLQVISGIRILDNLLKRAYEFDDSNQVFVTSDLGIFDAIISS</sequence>
<protein>
    <submittedName>
        <fullName evidence="5">UPF0533 protein</fullName>
    </submittedName>
</protein>
<dbReference type="InterPro" id="IPR055429">
    <property type="entry name" value="TRAPPC13_M"/>
</dbReference>
<dbReference type="EMBL" id="BT076039">
    <property type="protein sequence ID" value="ACO10463.1"/>
    <property type="molecule type" value="mRNA"/>
</dbReference>
<dbReference type="Pfam" id="PF06159">
    <property type="entry name" value="TRAPPC13_N"/>
    <property type="match status" value="1"/>
</dbReference>
<dbReference type="AlphaFoldDB" id="C1BN60"/>
<proteinExistence type="evidence at transcript level"/>
<evidence type="ECO:0000259" key="2">
    <source>
        <dbReference type="Pfam" id="PF06159"/>
    </source>
</evidence>
<evidence type="ECO:0000259" key="4">
    <source>
        <dbReference type="Pfam" id="PF23647"/>
    </source>
</evidence>
<dbReference type="Pfam" id="PF23647">
    <property type="entry name" value="TRAPPC13_M"/>
    <property type="match status" value="1"/>
</dbReference>
<evidence type="ECO:0000256" key="1">
    <source>
        <dbReference type="ARBA" id="ARBA00010785"/>
    </source>
</evidence>
<evidence type="ECO:0000313" key="5">
    <source>
        <dbReference type="EMBL" id="ACO10463.1"/>
    </source>
</evidence>
<dbReference type="PANTHER" id="PTHR13134:SF3">
    <property type="entry name" value="TRAFFICKING PROTEIN PARTICLE COMPLEX SUBUNIT 13"/>
    <property type="match status" value="1"/>
</dbReference>
<dbReference type="InterPro" id="IPR010378">
    <property type="entry name" value="TRAPPC13"/>
</dbReference>
<dbReference type="GO" id="GO:1990072">
    <property type="term" value="C:TRAPPIII protein complex"/>
    <property type="evidence" value="ECO:0007669"/>
    <property type="project" value="TreeGrafter"/>
</dbReference>
<accession>C1BN60</accession>
<dbReference type="InterPro" id="IPR055428">
    <property type="entry name" value="TRAPPC13_C"/>
</dbReference>
<feature type="domain" description="Trafficking protein particle complex subunit 13 C-terminal" evidence="3">
    <location>
        <begin position="316"/>
        <end position="412"/>
    </location>
</feature>
<feature type="domain" description="Trafficking protein particle complex subunit 13 middle" evidence="4">
    <location>
        <begin position="180"/>
        <end position="303"/>
    </location>
</feature>
<gene>
    <name evidence="5" type="primary">U533</name>
</gene>
<dbReference type="PANTHER" id="PTHR13134">
    <property type="entry name" value="TRAFFICKING PROTEIN PARTICLE COMPLEX SUBUNIT 13"/>
    <property type="match status" value="1"/>
</dbReference>
<dbReference type="Pfam" id="PF23643">
    <property type="entry name" value="TRAPPC13_C"/>
    <property type="match status" value="1"/>
</dbReference>
<reference evidence="5" key="1">
    <citation type="submission" date="2009-03" db="EMBL/GenBank/DDBJ databases">
        <title>Caligus rogercresseyi ESTs and full-length cDNAs.</title>
        <authorList>
            <person name="Yasuike M."/>
            <person name="von Schalburg K."/>
            <person name="Cooper G."/>
            <person name="Leong J."/>
            <person name="Jones S.R.M."/>
            <person name="Koop B.F."/>
        </authorList>
    </citation>
    <scope>NUCLEOTIDE SEQUENCE</scope>
    <source>
        <tissue evidence="5">Whole body</tissue>
    </source>
</reference>
<name>C1BN60_CALRO</name>
<feature type="domain" description="Trafficking protein particle complex subunit 13 N-terminal" evidence="2">
    <location>
        <begin position="14"/>
        <end position="176"/>
    </location>
</feature>
<evidence type="ECO:0000259" key="3">
    <source>
        <dbReference type="Pfam" id="PF23643"/>
    </source>
</evidence>